<protein>
    <submittedName>
        <fullName evidence="3">Response regulator</fullName>
    </submittedName>
</protein>
<organism evidence="3 4">
    <name type="scientific">Paenibacillus xanthanilyticus</name>
    <dbReference type="NCBI Taxonomy" id="1783531"/>
    <lineage>
        <taxon>Bacteria</taxon>
        <taxon>Bacillati</taxon>
        <taxon>Bacillota</taxon>
        <taxon>Bacilli</taxon>
        <taxon>Bacillales</taxon>
        <taxon>Paenibacillaceae</taxon>
        <taxon>Paenibacillus</taxon>
    </lineage>
</organism>
<dbReference type="InterPro" id="IPR001789">
    <property type="entry name" value="Sig_transdc_resp-reg_receiver"/>
</dbReference>
<dbReference type="EMBL" id="JBHSAM010000028">
    <property type="protein sequence ID" value="MFC4101271.1"/>
    <property type="molecule type" value="Genomic_DNA"/>
</dbReference>
<comment type="caution">
    <text evidence="3">The sequence shown here is derived from an EMBL/GenBank/DDBJ whole genome shotgun (WGS) entry which is preliminary data.</text>
</comment>
<name>A0ABV8K5K2_9BACL</name>
<gene>
    <name evidence="3" type="ORF">ACFOZ8_16645</name>
</gene>
<feature type="modified residue" description="4-aspartylphosphate" evidence="1">
    <location>
        <position position="56"/>
    </location>
</feature>
<dbReference type="Gene3D" id="3.40.50.2300">
    <property type="match status" value="1"/>
</dbReference>
<evidence type="ECO:0000313" key="3">
    <source>
        <dbReference type="EMBL" id="MFC4101271.1"/>
    </source>
</evidence>
<evidence type="ECO:0000313" key="4">
    <source>
        <dbReference type="Proteomes" id="UP001595715"/>
    </source>
</evidence>
<proteinExistence type="predicted"/>
<sequence>MNQDVTIVICDDSVLIRKKLREMLETLGYARIHEALDGEQAVAIALDYRPDIVFMDIVMPVKTGIEALREIREALPETKVIMASSVGTQTNLKEAIKLGAYDFVQKPLSAEAIKRVMEKASSRGDR</sequence>
<dbReference type="RefSeq" id="WP_377719890.1">
    <property type="nucleotide sequence ID" value="NZ_JBHSAM010000028.1"/>
</dbReference>
<dbReference type="PROSITE" id="PS50110">
    <property type="entry name" value="RESPONSE_REGULATORY"/>
    <property type="match status" value="1"/>
</dbReference>
<reference evidence="4" key="1">
    <citation type="journal article" date="2019" name="Int. J. Syst. Evol. Microbiol.">
        <title>The Global Catalogue of Microorganisms (GCM) 10K type strain sequencing project: providing services to taxonomists for standard genome sequencing and annotation.</title>
        <authorList>
            <consortium name="The Broad Institute Genomics Platform"/>
            <consortium name="The Broad Institute Genome Sequencing Center for Infectious Disease"/>
            <person name="Wu L."/>
            <person name="Ma J."/>
        </authorList>
    </citation>
    <scope>NUCLEOTIDE SEQUENCE [LARGE SCALE GENOMIC DNA]</scope>
    <source>
        <strain evidence="4">IBRC-M 10987</strain>
    </source>
</reference>
<dbReference type="Proteomes" id="UP001595715">
    <property type="component" value="Unassembled WGS sequence"/>
</dbReference>
<accession>A0ABV8K5K2</accession>
<dbReference type="PANTHER" id="PTHR43228">
    <property type="entry name" value="TWO-COMPONENT RESPONSE REGULATOR"/>
    <property type="match status" value="1"/>
</dbReference>
<dbReference type="InterPro" id="IPR052048">
    <property type="entry name" value="ST_Response_Regulator"/>
</dbReference>
<keyword evidence="4" id="KW-1185">Reference proteome</keyword>
<dbReference type="SUPFAM" id="SSF52172">
    <property type="entry name" value="CheY-like"/>
    <property type="match status" value="1"/>
</dbReference>
<dbReference type="Pfam" id="PF00072">
    <property type="entry name" value="Response_reg"/>
    <property type="match status" value="1"/>
</dbReference>
<evidence type="ECO:0000259" key="2">
    <source>
        <dbReference type="PROSITE" id="PS50110"/>
    </source>
</evidence>
<keyword evidence="1" id="KW-0597">Phosphoprotein</keyword>
<evidence type="ECO:0000256" key="1">
    <source>
        <dbReference type="PROSITE-ProRule" id="PRU00169"/>
    </source>
</evidence>
<dbReference type="PANTHER" id="PTHR43228:SF1">
    <property type="entry name" value="TWO-COMPONENT RESPONSE REGULATOR ARR22"/>
    <property type="match status" value="1"/>
</dbReference>
<dbReference type="SMART" id="SM00448">
    <property type="entry name" value="REC"/>
    <property type="match status" value="1"/>
</dbReference>
<dbReference type="InterPro" id="IPR011006">
    <property type="entry name" value="CheY-like_superfamily"/>
</dbReference>
<feature type="domain" description="Response regulatory" evidence="2">
    <location>
        <begin position="6"/>
        <end position="121"/>
    </location>
</feature>